<dbReference type="Pfam" id="PF15890">
    <property type="entry name" value="Peptidase_Mx1"/>
    <property type="match status" value="1"/>
</dbReference>
<dbReference type="Proteomes" id="UP000646484">
    <property type="component" value="Unassembled WGS sequence"/>
</dbReference>
<dbReference type="InterPro" id="IPR030890">
    <property type="entry name" value="LP_HExxH_w_TonB"/>
</dbReference>
<feature type="chain" id="PRO_5046814519" description="Substrate import-associated zinc metallohydrolase lipoprotein" evidence="1">
    <location>
        <begin position="19"/>
        <end position="286"/>
    </location>
</feature>
<dbReference type="EMBL" id="JACOOH010000005">
    <property type="protein sequence ID" value="MBC5621870.1"/>
    <property type="molecule type" value="Genomic_DNA"/>
</dbReference>
<evidence type="ECO:0008006" key="4">
    <source>
        <dbReference type="Google" id="ProtNLM"/>
    </source>
</evidence>
<protein>
    <recommendedName>
        <fullName evidence="4">Substrate import-associated zinc metallohydrolase lipoprotein</fullName>
    </recommendedName>
</protein>
<sequence length="286" mass="33033">MKKVLFSIIILISFQVLWMGCSENAKFDDTIYDIKDPVWNEVDTWIFENYVKPHNIEVLYRWKDIETETNKNLIPAQIDTIVPFLRMVKHGWIDTYLELCGMDVMNPVFPKQILLLGSAGWNEDGTKTQGTAEGGKKVVLYELEEYDPKNWDNVMHYIRVLHHEFTHILNQKKEYNLAFKQITPDTYSATWTGNSVEQARSLGFVTPYAMAEPGEDFAEVVAEYVTNTAESWEALLGKISNETGKSNILKKLDMVRTYLDESWGIDIDRLRELVNTAIDDVVQGNY</sequence>
<dbReference type="PROSITE" id="PS51257">
    <property type="entry name" value="PROKAR_LIPOPROTEIN"/>
    <property type="match status" value="1"/>
</dbReference>
<evidence type="ECO:0000256" key="1">
    <source>
        <dbReference type="SAM" id="SignalP"/>
    </source>
</evidence>
<evidence type="ECO:0000313" key="2">
    <source>
        <dbReference type="EMBL" id="MBC5621870.1"/>
    </source>
</evidence>
<dbReference type="RefSeq" id="WP_186976305.1">
    <property type="nucleotide sequence ID" value="NZ_JACOOH010000005.1"/>
</dbReference>
<name>A0ABR7D3C9_9BACT</name>
<proteinExistence type="predicted"/>
<keyword evidence="1" id="KW-0732">Signal</keyword>
<reference evidence="2 3" key="1">
    <citation type="submission" date="2020-08" db="EMBL/GenBank/DDBJ databases">
        <title>Genome public.</title>
        <authorList>
            <person name="Liu C."/>
            <person name="Sun Q."/>
        </authorList>
    </citation>
    <scope>NUCLEOTIDE SEQUENCE [LARGE SCALE GENOMIC DNA]</scope>
    <source>
        <strain evidence="2 3">NSJ-56</strain>
    </source>
</reference>
<organism evidence="2 3">
    <name type="scientific">Butyricimonas hominis</name>
    <dbReference type="NCBI Taxonomy" id="2763032"/>
    <lineage>
        <taxon>Bacteria</taxon>
        <taxon>Pseudomonadati</taxon>
        <taxon>Bacteroidota</taxon>
        <taxon>Bacteroidia</taxon>
        <taxon>Bacteroidales</taxon>
        <taxon>Odoribacteraceae</taxon>
        <taxon>Butyricimonas</taxon>
    </lineage>
</organism>
<comment type="caution">
    <text evidence="2">The sequence shown here is derived from an EMBL/GenBank/DDBJ whole genome shotgun (WGS) entry which is preliminary data.</text>
</comment>
<feature type="signal peptide" evidence="1">
    <location>
        <begin position="1"/>
        <end position="18"/>
    </location>
</feature>
<dbReference type="Gene3D" id="3.40.390.70">
    <property type="match status" value="1"/>
</dbReference>
<evidence type="ECO:0000313" key="3">
    <source>
        <dbReference type="Proteomes" id="UP000646484"/>
    </source>
</evidence>
<keyword evidence="3" id="KW-1185">Reference proteome</keyword>
<accession>A0ABR7D3C9</accession>
<dbReference type="NCBIfam" id="TIGR04549">
    <property type="entry name" value="LP_HExxH_w_tonB"/>
    <property type="match status" value="1"/>
</dbReference>
<gene>
    <name evidence="2" type="ORF">H8S64_12250</name>
</gene>